<keyword evidence="2" id="KW-1185">Reference proteome</keyword>
<comment type="caution">
    <text evidence="1">The sequence shown here is derived from an EMBL/GenBank/DDBJ whole genome shotgun (WGS) entry which is preliminary data.</text>
</comment>
<name>A0A9P8T236_9ASCO</name>
<protein>
    <submittedName>
        <fullName evidence="1">Uncharacterized protein</fullName>
    </submittedName>
</protein>
<accession>A0A9P8T236</accession>
<reference evidence="1" key="2">
    <citation type="submission" date="2021-01" db="EMBL/GenBank/DDBJ databases">
        <authorList>
            <person name="Schikora-Tamarit M.A."/>
        </authorList>
    </citation>
    <scope>NUCLEOTIDE SEQUENCE</scope>
    <source>
        <strain evidence="1">CBS6075</strain>
    </source>
</reference>
<dbReference type="EMBL" id="JAEUBE010000378">
    <property type="protein sequence ID" value="KAH3662316.1"/>
    <property type="molecule type" value="Genomic_DNA"/>
</dbReference>
<organism evidence="1 2">
    <name type="scientific">Ogataea philodendri</name>
    <dbReference type="NCBI Taxonomy" id="1378263"/>
    <lineage>
        <taxon>Eukaryota</taxon>
        <taxon>Fungi</taxon>
        <taxon>Dikarya</taxon>
        <taxon>Ascomycota</taxon>
        <taxon>Saccharomycotina</taxon>
        <taxon>Pichiomycetes</taxon>
        <taxon>Pichiales</taxon>
        <taxon>Pichiaceae</taxon>
        <taxon>Ogataea</taxon>
    </lineage>
</organism>
<evidence type="ECO:0000313" key="2">
    <source>
        <dbReference type="Proteomes" id="UP000769157"/>
    </source>
</evidence>
<dbReference type="AlphaFoldDB" id="A0A9P8T236"/>
<reference evidence="1" key="1">
    <citation type="journal article" date="2021" name="Open Biol.">
        <title>Shared evolutionary footprints suggest mitochondrial oxidative damage underlies multiple complex I losses in fungi.</title>
        <authorList>
            <person name="Schikora-Tamarit M.A."/>
            <person name="Marcet-Houben M."/>
            <person name="Nosek J."/>
            <person name="Gabaldon T."/>
        </authorList>
    </citation>
    <scope>NUCLEOTIDE SEQUENCE</scope>
    <source>
        <strain evidence="1">CBS6075</strain>
    </source>
</reference>
<proteinExistence type="predicted"/>
<gene>
    <name evidence="1" type="ORF">OGAPHI_005567</name>
</gene>
<dbReference type="GeneID" id="70237531"/>
<dbReference type="Proteomes" id="UP000769157">
    <property type="component" value="Unassembled WGS sequence"/>
</dbReference>
<sequence length="143" mass="15197">MGETGYWGSVWSSSNCSALTGVFAWYSTAEAGSMVVSSFGGGLRASLFLDSLGSTSSDPAVDDPASCDRDEYELELLMDPPLAIFGGESSLSSSFKEEFRLCTEDLADRLGDELYGLRDRGSRWRSADSAVGACAAKFGDRNG</sequence>
<dbReference type="RefSeq" id="XP_046059405.1">
    <property type="nucleotide sequence ID" value="XM_046206762.1"/>
</dbReference>
<evidence type="ECO:0000313" key="1">
    <source>
        <dbReference type="EMBL" id="KAH3662316.1"/>
    </source>
</evidence>